<organism evidence="1 2">
    <name type="scientific">Vogesella fluminis</name>
    <dbReference type="NCBI Taxonomy" id="1069161"/>
    <lineage>
        <taxon>Bacteria</taxon>
        <taxon>Pseudomonadati</taxon>
        <taxon>Pseudomonadota</taxon>
        <taxon>Betaproteobacteria</taxon>
        <taxon>Neisseriales</taxon>
        <taxon>Chromobacteriaceae</taxon>
        <taxon>Vogesella</taxon>
    </lineage>
</organism>
<proteinExistence type="predicted"/>
<comment type="caution">
    <text evidence="1">The sequence shown here is derived from an EMBL/GenBank/DDBJ whole genome shotgun (WGS) entry which is preliminary data.</text>
</comment>
<evidence type="ECO:0000313" key="2">
    <source>
        <dbReference type="Proteomes" id="UP000662678"/>
    </source>
</evidence>
<gene>
    <name evidence="1" type="ORF">GCM10011419_24840</name>
</gene>
<dbReference type="Proteomes" id="UP000662678">
    <property type="component" value="Unassembled WGS sequence"/>
</dbReference>
<dbReference type="EMBL" id="BMYP01000037">
    <property type="protein sequence ID" value="GHD80318.1"/>
    <property type="molecule type" value="Genomic_DNA"/>
</dbReference>
<sequence>MAVKVILVLEQPWWGIENNPSQASVIPFFEGLARLTDCRLYSTSFFGLDGFRQGLAHLAEAAERHRNGRFYLYVAAHGSGRKLGSDKYGSGIRLDTAMVEIKMMADQIKRAISGLHGLEGCILGSCELGQHEPDFHALLMGTSLRWAVGYRHAVDWLPSTQIDLALMAAMVRGDRAYQDSDEGLVARFAEALKLFDPLAEIATDHGDNMARRALEETISVTVQSAGRGKRPWTLAAEDLWPLDEVEDELED</sequence>
<name>A0ABQ3HBB9_9NEIS</name>
<evidence type="ECO:0000313" key="1">
    <source>
        <dbReference type="EMBL" id="GHD80318.1"/>
    </source>
</evidence>
<dbReference type="RefSeq" id="WP_189354149.1">
    <property type="nucleotide sequence ID" value="NZ_BMYP01000037.1"/>
</dbReference>
<accession>A0ABQ3HBB9</accession>
<protein>
    <recommendedName>
        <fullName evidence="3">CHAT domain-containing protein</fullName>
    </recommendedName>
</protein>
<keyword evidence="2" id="KW-1185">Reference proteome</keyword>
<reference evidence="2" key="1">
    <citation type="journal article" date="2019" name="Int. J. Syst. Evol. Microbiol.">
        <title>The Global Catalogue of Microorganisms (GCM) 10K type strain sequencing project: providing services to taxonomists for standard genome sequencing and annotation.</title>
        <authorList>
            <consortium name="The Broad Institute Genomics Platform"/>
            <consortium name="The Broad Institute Genome Sequencing Center for Infectious Disease"/>
            <person name="Wu L."/>
            <person name="Ma J."/>
        </authorList>
    </citation>
    <scope>NUCLEOTIDE SEQUENCE [LARGE SCALE GENOMIC DNA]</scope>
    <source>
        <strain evidence="2">KCTC 23713</strain>
    </source>
</reference>
<evidence type="ECO:0008006" key="3">
    <source>
        <dbReference type="Google" id="ProtNLM"/>
    </source>
</evidence>